<dbReference type="SUPFAM" id="SSF48264">
    <property type="entry name" value="Cytochrome P450"/>
    <property type="match status" value="1"/>
</dbReference>
<evidence type="ECO:0000256" key="4">
    <source>
        <dbReference type="ARBA" id="ARBA00022723"/>
    </source>
</evidence>
<accession>A0ABD2YZC5</accession>
<dbReference type="GO" id="GO:0016020">
    <property type="term" value="C:membrane"/>
    <property type="evidence" value="ECO:0007669"/>
    <property type="project" value="UniProtKB-SubCell"/>
</dbReference>
<dbReference type="PANTHER" id="PTHR47947:SF1">
    <property type="entry name" value="CYTOCHROME P450 82E3"/>
    <property type="match status" value="1"/>
</dbReference>
<dbReference type="InterPro" id="IPR001128">
    <property type="entry name" value="Cyt_P450"/>
</dbReference>
<dbReference type="GO" id="GO:0004497">
    <property type="term" value="F:monooxygenase activity"/>
    <property type="evidence" value="ECO:0007669"/>
    <property type="project" value="UniProtKB-KW"/>
</dbReference>
<keyword evidence="7" id="KW-0408">Iron</keyword>
<comment type="caution">
    <text evidence="11">The sequence shown here is derived from an EMBL/GenBank/DDBJ whole genome shotgun (WGS) entry which is preliminary data.</text>
</comment>
<evidence type="ECO:0000256" key="7">
    <source>
        <dbReference type="ARBA" id="ARBA00023004"/>
    </source>
</evidence>
<protein>
    <recommendedName>
        <fullName evidence="13">Cytochrome P450</fullName>
    </recommendedName>
</protein>
<name>A0ABD2YZC5_9GENT</name>
<dbReference type="Pfam" id="PF00067">
    <property type="entry name" value="p450"/>
    <property type="match status" value="1"/>
</dbReference>
<evidence type="ECO:0000256" key="9">
    <source>
        <dbReference type="ARBA" id="ARBA00023136"/>
    </source>
</evidence>
<keyword evidence="6" id="KW-0560">Oxidoreductase</keyword>
<dbReference type="InterPro" id="IPR002401">
    <property type="entry name" value="Cyt_P450_E_grp-I"/>
</dbReference>
<evidence type="ECO:0000256" key="3">
    <source>
        <dbReference type="ARBA" id="ARBA00022692"/>
    </source>
</evidence>
<keyword evidence="8" id="KW-0503">Monooxygenase</keyword>
<keyword evidence="12" id="KW-1185">Reference proteome</keyword>
<reference evidence="11 12" key="1">
    <citation type="submission" date="2024-11" db="EMBL/GenBank/DDBJ databases">
        <title>A near-complete genome assembly of Cinchona calisaya.</title>
        <authorList>
            <person name="Lian D.C."/>
            <person name="Zhao X.W."/>
            <person name="Wei L."/>
        </authorList>
    </citation>
    <scope>NUCLEOTIDE SEQUENCE [LARGE SCALE GENOMIC DNA]</scope>
    <source>
        <tissue evidence="11">Nenye</tissue>
    </source>
</reference>
<gene>
    <name evidence="11" type="ORF">ACH5RR_025339</name>
</gene>
<dbReference type="InterPro" id="IPR050651">
    <property type="entry name" value="Plant_Cytochrome_P450_Monoox"/>
</dbReference>
<dbReference type="EMBL" id="JBJUIK010000011">
    <property type="protein sequence ID" value="KAL3512622.1"/>
    <property type="molecule type" value="Genomic_DNA"/>
</dbReference>
<evidence type="ECO:0000256" key="1">
    <source>
        <dbReference type="ARBA" id="ARBA00004167"/>
    </source>
</evidence>
<evidence type="ECO:0000256" key="2">
    <source>
        <dbReference type="ARBA" id="ARBA00022617"/>
    </source>
</evidence>
<dbReference type="Gene3D" id="1.10.630.10">
    <property type="entry name" value="Cytochrome P450"/>
    <property type="match status" value="1"/>
</dbReference>
<keyword evidence="3 10" id="KW-0812">Transmembrane</keyword>
<evidence type="ECO:0000313" key="12">
    <source>
        <dbReference type="Proteomes" id="UP001630127"/>
    </source>
</evidence>
<dbReference type="Proteomes" id="UP001630127">
    <property type="component" value="Unassembled WGS sequence"/>
</dbReference>
<organism evidence="11 12">
    <name type="scientific">Cinchona calisaya</name>
    <dbReference type="NCBI Taxonomy" id="153742"/>
    <lineage>
        <taxon>Eukaryota</taxon>
        <taxon>Viridiplantae</taxon>
        <taxon>Streptophyta</taxon>
        <taxon>Embryophyta</taxon>
        <taxon>Tracheophyta</taxon>
        <taxon>Spermatophyta</taxon>
        <taxon>Magnoliopsida</taxon>
        <taxon>eudicotyledons</taxon>
        <taxon>Gunneridae</taxon>
        <taxon>Pentapetalae</taxon>
        <taxon>asterids</taxon>
        <taxon>lamiids</taxon>
        <taxon>Gentianales</taxon>
        <taxon>Rubiaceae</taxon>
        <taxon>Cinchonoideae</taxon>
        <taxon>Cinchoneae</taxon>
        <taxon>Cinchona</taxon>
    </lineage>
</organism>
<evidence type="ECO:0000256" key="8">
    <source>
        <dbReference type="ARBA" id="ARBA00023033"/>
    </source>
</evidence>
<evidence type="ECO:0008006" key="13">
    <source>
        <dbReference type="Google" id="ProtNLM"/>
    </source>
</evidence>
<keyword evidence="2" id="KW-0349">Heme</keyword>
<evidence type="ECO:0000256" key="5">
    <source>
        <dbReference type="ARBA" id="ARBA00022989"/>
    </source>
</evidence>
<sequence length="186" mass="21587">MGEWFEELFLNIIVRKIAGMRRYTDSEVRSQKNAEFRGVVKELFHLMGKFIVSDVIPFPLLKWIDMQGHIKSIKRVSKEIDNFVQISVDDPNDREMKSEPWHKEQDFIDALFSIIKEDTLCGHSRVTVIKALLMGLIIAGFETTSVPLTWILSLLLNNKHVMKRAQEEVGTRVGKDKWVEESDIKN</sequence>
<keyword evidence="4" id="KW-0479">Metal-binding</keyword>
<dbReference type="GO" id="GO:0046872">
    <property type="term" value="F:metal ion binding"/>
    <property type="evidence" value="ECO:0007669"/>
    <property type="project" value="UniProtKB-KW"/>
</dbReference>
<dbReference type="PANTHER" id="PTHR47947">
    <property type="entry name" value="CYTOCHROME P450 82C3-RELATED"/>
    <property type="match status" value="1"/>
</dbReference>
<dbReference type="PRINTS" id="PR00463">
    <property type="entry name" value="EP450I"/>
</dbReference>
<evidence type="ECO:0000313" key="11">
    <source>
        <dbReference type="EMBL" id="KAL3512622.1"/>
    </source>
</evidence>
<keyword evidence="5 10" id="KW-1133">Transmembrane helix</keyword>
<dbReference type="InterPro" id="IPR036396">
    <property type="entry name" value="Cyt_P450_sf"/>
</dbReference>
<evidence type="ECO:0000256" key="6">
    <source>
        <dbReference type="ARBA" id="ARBA00023002"/>
    </source>
</evidence>
<dbReference type="AlphaFoldDB" id="A0ABD2YZC5"/>
<proteinExistence type="predicted"/>
<keyword evidence="9 10" id="KW-0472">Membrane</keyword>
<evidence type="ECO:0000256" key="10">
    <source>
        <dbReference type="SAM" id="Phobius"/>
    </source>
</evidence>
<comment type="subcellular location">
    <subcellularLocation>
        <location evidence="1">Membrane</location>
        <topology evidence="1">Single-pass membrane protein</topology>
    </subcellularLocation>
</comment>
<feature type="transmembrane region" description="Helical" evidence="10">
    <location>
        <begin position="131"/>
        <end position="156"/>
    </location>
</feature>